<dbReference type="KEGG" id="llo:LLO_1364"/>
<dbReference type="EMBL" id="FN650140">
    <property type="protein sequence ID" value="CBJ11726.1"/>
    <property type="molecule type" value="Genomic_DNA"/>
</dbReference>
<evidence type="ECO:0000313" key="2">
    <source>
        <dbReference type="Proteomes" id="UP000001060"/>
    </source>
</evidence>
<reference evidence="1 2" key="1">
    <citation type="journal article" date="2010" name="PLoS Genet.">
        <title>Analysis of the Legionella longbeachae genome and transcriptome uncovers unique strategies to cause Legionnaires' disease.</title>
        <authorList>
            <person name="Cazalet C."/>
            <person name="Gomez-Valero L."/>
            <person name="Rusniok C."/>
            <person name="Lomma M."/>
            <person name="Dervins-Ravault D."/>
            <person name="Newton H."/>
            <person name="Sansom F."/>
            <person name="Jarraud S."/>
            <person name="Zidane N."/>
            <person name="Ma L."/>
            <person name="Bouchier C."/>
            <person name="Etienne J."/>
            <person name="Hartland E."/>
            <person name="Buchrieser C."/>
        </authorList>
    </citation>
    <scope>NUCLEOTIDE SEQUENCE [LARGE SCALE GENOMIC DNA]</scope>
    <source>
        <strain evidence="1 2">NSW150</strain>
    </source>
</reference>
<gene>
    <name evidence="1" type="ordered locus">LLO_1364</name>
</gene>
<sequence>MQEHGAKRTSKLNGGSKMGVLPGASSVTCINGVCGGGEQQHTGYTRTCFYGFWTHAWDERVAAYAARLLHRHAVNSVKSETLGDDYLASSALQVAI</sequence>
<proteinExistence type="predicted"/>
<dbReference type="HOGENOM" id="CLU_183699_0_0_6"/>
<keyword evidence="2" id="KW-1185">Reference proteome</keyword>
<organism evidence="1 2">
    <name type="scientific">Legionella longbeachae serogroup 1 (strain NSW150)</name>
    <dbReference type="NCBI Taxonomy" id="661367"/>
    <lineage>
        <taxon>Bacteria</taxon>
        <taxon>Pseudomonadati</taxon>
        <taxon>Pseudomonadota</taxon>
        <taxon>Gammaproteobacteria</taxon>
        <taxon>Legionellales</taxon>
        <taxon>Legionellaceae</taxon>
        <taxon>Legionella</taxon>
    </lineage>
</organism>
<dbReference type="AlphaFoldDB" id="D3HS44"/>
<dbReference type="Proteomes" id="UP000001060">
    <property type="component" value="Chromosome"/>
</dbReference>
<name>D3HS44_LEGLN</name>
<evidence type="ECO:0000313" key="1">
    <source>
        <dbReference type="EMBL" id="CBJ11726.1"/>
    </source>
</evidence>
<protein>
    <submittedName>
        <fullName evidence="1">Uncharacterized protein</fullName>
    </submittedName>
</protein>
<accession>D3HS44</accession>